<protein>
    <recommendedName>
        <fullName evidence="3">Tesmin/TSO1-like CXC domain-containing protein</fullName>
    </recommendedName>
</protein>
<evidence type="ECO:0000313" key="2">
    <source>
        <dbReference type="Proteomes" id="UP001152759"/>
    </source>
</evidence>
<accession>A0AAI8Y621</accession>
<evidence type="ECO:0008006" key="3">
    <source>
        <dbReference type="Google" id="ProtNLM"/>
    </source>
</evidence>
<sequence>MPEVQDGLCLICGQTLSASSYTLVQRGLDAIRIAAEKRKDRAVLVQLNNLNEVTLHEKCRKNYTRASTIASYCKSLELEENVAGNGDILLRNQVDDFNFKENCLFCGGKIVETKRKDSNRDVFPVRTLEFTESILSRAREIDDECSRIVSSRVMSVVDLVAAEARYHQKCNLSFKKSSVCKRGRPADVQKETLMTKLCNFIQNSEDSQYSLKELITIMKTFGAGFDAKVYTDKYLKEKLKGFFGSNLVIIDRAGKSPIVCLKSFSDKVINAQWYQDRKTNEDEERKRIVEAASKIVLEDIRAFMYPTEFYPTSNDIANSKEMVPETLNLFLRGLIEKYKKKPEEYDAKIQYIEHMIINSVRPRSFYSPLIFSLSLHLHRKYGARYLIELLSAIGVATPYSQIGKFLSVAVLDPVAKDISANFVQFIYDNADFNTNTLDGYNTFHAMGGVVSVTPVVNTPDVKVPISAISKEVQKGKFPSIPVMHYSKRPSMGLKNVKVLNFIEASNQCLVGFEEFKYWHHHDCMWLLNKILIPSEINDSDKTTGIPSWSGYMTLSTKNFTEFSTSSVIALPFINLDPSNLTTLYSALQFAKSESKRYKMESTIVTFDQPLFYKACDIKYASDDLNDLIIRLGGFHTLMSFLGSIGDIMAGSGLEEVISCVYAPNSVRNIMNGHAYSRAVRAHFLVGECLMKLIIQKLKPLDDACTKELKQICQISETESVFSVDLAHSDVGRLTLDISKIVDELKTSSRTAKLWCQYLDQVQIIRMFIRAERTGNWPLHMACIEKMLPFFHASGHLNYAKSAHLYLQEMLELPRKMSDGEFKSFSQKGFFAIRRSNKFWSGLWSDLTIEQVLMRSMKSSGGLTHGRGITESTLAKWISSIPVTLPYSIELEEFCGTKSEFSEQHVELRNSRISRDSADCMKISEWFAHHPPFSNEGNNESIVSLSSGLTGDETINCEKAEEVGRELLKKVDGQSFSELKLQRSSKVKSLASLTNSINIKGENITVNTTQLFNRIICCTKTDEELQECFKYELANHPTALFDPTGFKKCKKSALLDVLPKPTDVAIGDLSPSSTHFVIDGGFLLHKVVWPRGSTYEEVFKRYFDYLQRTFHGSKTVIFDGYPSTGTTKTQEQERRIGKRKQCVDVNFQDDMKVYGSQGDFLSNRHNKVLFIKRLSSYLIKRGIQTETAEDDADAMIVNTGLQYSDANDVVIVGEDTDLIVLFISLGDQRAKQLYFYIPDSCKKSGKLYLRSKVLAEVGKIKDILMPFHALTGCDTNSALFKQGKKKPYSALKVTPGGDEIQSYLKPFLDFTSSHEMIAAAGEKFLIALYAGRKRKSYDTLDELRFFLFHQATARSPLMTNFDLALLPPTSNASQYHSYRAFLQVCKWRGVNLPQEEWGWQRTANGFMPKKASIAPAPDFILSLIYCGCEAGCRKNCTCVKSTLPCSSMCVGCRGICCDNSVKIDDEDELL</sequence>
<name>A0AAI8Y621_BEMTA</name>
<keyword evidence="2" id="KW-1185">Reference proteome</keyword>
<reference evidence="1" key="1">
    <citation type="submission" date="2021-12" db="EMBL/GenBank/DDBJ databases">
        <authorList>
            <person name="King R."/>
        </authorList>
    </citation>
    <scope>NUCLEOTIDE SEQUENCE</scope>
</reference>
<dbReference type="PANTHER" id="PTHR46704:SF1">
    <property type="entry name" value="TELOMERE LENGTH REGULATION PROTEIN TEL2 HOMOLOG"/>
    <property type="match status" value="1"/>
</dbReference>
<gene>
    <name evidence="1" type="ORF">BEMITA_LOCUS91</name>
</gene>
<comment type="caution">
    <text evidence="1">The sequence shown here is derived from an EMBL/GenBank/DDBJ whole genome shotgun (WGS) entry which is preliminary data.</text>
</comment>
<evidence type="ECO:0000313" key="1">
    <source>
        <dbReference type="EMBL" id="CAH0746943.1"/>
    </source>
</evidence>
<dbReference type="EMBL" id="CAKKNF020000011">
    <property type="protein sequence ID" value="CAH0746943.1"/>
    <property type="molecule type" value="Genomic_DNA"/>
</dbReference>
<proteinExistence type="predicted"/>
<organism evidence="1 2">
    <name type="scientific">Bemisia tabaci</name>
    <name type="common">Sweetpotato whitefly</name>
    <name type="synonym">Aleurodes tabaci</name>
    <dbReference type="NCBI Taxonomy" id="7038"/>
    <lineage>
        <taxon>Eukaryota</taxon>
        <taxon>Metazoa</taxon>
        <taxon>Ecdysozoa</taxon>
        <taxon>Arthropoda</taxon>
        <taxon>Hexapoda</taxon>
        <taxon>Insecta</taxon>
        <taxon>Pterygota</taxon>
        <taxon>Neoptera</taxon>
        <taxon>Paraneoptera</taxon>
        <taxon>Hemiptera</taxon>
        <taxon>Sternorrhyncha</taxon>
        <taxon>Aleyrodoidea</taxon>
        <taxon>Aleyrodidae</taxon>
        <taxon>Aleyrodinae</taxon>
        <taxon>Bemisia</taxon>
    </lineage>
</organism>
<dbReference type="PANTHER" id="PTHR46704">
    <property type="entry name" value="CXC DOMAIN-CONTAINING PROTEIN-RELATED"/>
    <property type="match status" value="1"/>
</dbReference>
<dbReference type="Proteomes" id="UP001152759">
    <property type="component" value="Unassembled WGS sequence"/>
</dbReference>